<accession>A0AAE0YYR6</accession>
<name>A0AAE0YYR6_9GAST</name>
<feature type="compositionally biased region" description="Polar residues" evidence="1">
    <location>
        <begin position="1"/>
        <end position="17"/>
    </location>
</feature>
<proteinExistence type="predicted"/>
<gene>
    <name evidence="2" type="ORF">RRG08_064434</name>
</gene>
<organism evidence="2 3">
    <name type="scientific">Elysia crispata</name>
    <name type="common">lettuce slug</name>
    <dbReference type="NCBI Taxonomy" id="231223"/>
    <lineage>
        <taxon>Eukaryota</taxon>
        <taxon>Metazoa</taxon>
        <taxon>Spiralia</taxon>
        <taxon>Lophotrochozoa</taxon>
        <taxon>Mollusca</taxon>
        <taxon>Gastropoda</taxon>
        <taxon>Heterobranchia</taxon>
        <taxon>Euthyneura</taxon>
        <taxon>Panpulmonata</taxon>
        <taxon>Sacoglossa</taxon>
        <taxon>Placobranchoidea</taxon>
        <taxon>Plakobranchidae</taxon>
        <taxon>Elysia</taxon>
    </lineage>
</organism>
<reference evidence="2" key="1">
    <citation type="journal article" date="2023" name="G3 (Bethesda)">
        <title>A reference genome for the long-term kleptoplast-retaining sea slug Elysia crispata morphotype clarki.</title>
        <authorList>
            <person name="Eastman K.E."/>
            <person name="Pendleton A.L."/>
            <person name="Shaikh M.A."/>
            <person name="Suttiyut T."/>
            <person name="Ogas R."/>
            <person name="Tomko P."/>
            <person name="Gavelis G."/>
            <person name="Widhalm J.R."/>
            <person name="Wisecaver J.H."/>
        </authorList>
    </citation>
    <scope>NUCLEOTIDE SEQUENCE</scope>
    <source>
        <strain evidence="2">ECLA1</strain>
    </source>
</reference>
<evidence type="ECO:0008006" key="4">
    <source>
        <dbReference type="Google" id="ProtNLM"/>
    </source>
</evidence>
<dbReference type="Gene3D" id="3.30.70.270">
    <property type="match status" value="1"/>
</dbReference>
<dbReference type="InterPro" id="IPR043502">
    <property type="entry name" value="DNA/RNA_pol_sf"/>
</dbReference>
<dbReference type="Proteomes" id="UP001283361">
    <property type="component" value="Unassembled WGS sequence"/>
</dbReference>
<sequence>MGSHGRQLTFNPSTPTSKGRHTTHPLLSTRRGLSHTARRRPFSMHGTATTASPFVQKTATSPPSSHHGADTATKPPPQGYIASGDGYTRRYDEIVAEIPNKTKCVDDALLWADTLEESFHQAVQWLDICGRHGIILNPEKFVLGSDVVEFAGFEITPDRIRPSRNPGQHHRYTILVRLINHVSFAFSMADKMLPFRELLKPVRPSNGMTI</sequence>
<comment type="caution">
    <text evidence="2">The sequence shown here is derived from an EMBL/GenBank/DDBJ whole genome shotgun (WGS) entry which is preliminary data.</text>
</comment>
<dbReference type="EMBL" id="JAWDGP010005078">
    <property type="protein sequence ID" value="KAK3759713.1"/>
    <property type="molecule type" value="Genomic_DNA"/>
</dbReference>
<dbReference type="InterPro" id="IPR043128">
    <property type="entry name" value="Rev_trsase/Diguanyl_cyclase"/>
</dbReference>
<dbReference type="SUPFAM" id="SSF56672">
    <property type="entry name" value="DNA/RNA polymerases"/>
    <property type="match status" value="1"/>
</dbReference>
<dbReference type="AlphaFoldDB" id="A0AAE0YYR6"/>
<evidence type="ECO:0000256" key="1">
    <source>
        <dbReference type="SAM" id="MobiDB-lite"/>
    </source>
</evidence>
<keyword evidence="3" id="KW-1185">Reference proteome</keyword>
<evidence type="ECO:0000313" key="2">
    <source>
        <dbReference type="EMBL" id="KAK3759713.1"/>
    </source>
</evidence>
<feature type="compositionally biased region" description="Polar residues" evidence="1">
    <location>
        <begin position="46"/>
        <end position="64"/>
    </location>
</feature>
<feature type="region of interest" description="Disordered" evidence="1">
    <location>
        <begin position="1"/>
        <end position="83"/>
    </location>
</feature>
<feature type="compositionally biased region" description="Basic residues" evidence="1">
    <location>
        <begin position="32"/>
        <end position="42"/>
    </location>
</feature>
<protein>
    <recommendedName>
        <fullName evidence="4">Reverse transcriptase domain-containing protein</fullName>
    </recommendedName>
</protein>
<evidence type="ECO:0000313" key="3">
    <source>
        <dbReference type="Proteomes" id="UP001283361"/>
    </source>
</evidence>